<dbReference type="GeneID" id="111104536"/>
<evidence type="ECO:0000256" key="1">
    <source>
        <dbReference type="SAM" id="MobiDB-lite"/>
    </source>
</evidence>
<reference evidence="3" key="1">
    <citation type="submission" date="2025-08" db="UniProtKB">
        <authorList>
            <consortium name="RefSeq"/>
        </authorList>
    </citation>
    <scope>IDENTIFICATION</scope>
    <source>
        <tissue evidence="3">Whole sample</tissue>
    </source>
</reference>
<accession>A0A8B8AT49</accession>
<dbReference type="Proteomes" id="UP000694844">
    <property type="component" value="Chromosome 7"/>
</dbReference>
<dbReference type="Gene3D" id="3.40.50.300">
    <property type="entry name" value="P-loop containing nucleotide triphosphate hydrolases"/>
    <property type="match status" value="1"/>
</dbReference>
<dbReference type="AlphaFoldDB" id="A0A8B8AT49"/>
<dbReference type="InterPro" id="IPR027417">
    <property type="entry name" value="P-loop_NTPase"/>
</dbReference>
<evidence type="ECO:0000313" key="2">
    <source>
        <dbReference type="Proteomes" id="UP000694844"/>
    </source>
</evidence>
<dbReference type="RefSeq" id="XP_022294251.1">
    <property type="nucleotide sequence ID" value="XM_022438543.1"/>
</dbReference>
<dbReference type="KEGG" id="cvn:111104536"/>
<organism evidence="2 3">
    <name type="scientific">Crassostrea virginica</name>
    <name type="common">Eastern oyster</name>
    <dbReference type="NCBI Taxonomy" id="6565"/>
    <lineage>
        <taxon>Eukaryota</taxon>
        <taxon>Metazoa</taxon>
        <taxon>Spiralia</taxon>
        <taxon>Lophotrochozoa</taxon>
        <taxon>Mollusca</taxon>
        <taxon>Bivalvia</taxon>
        <taxon>Autobranchia</taxon>
        <taxon>Pteriomorphia</taxon>
        <taxon>Ostreida</taxon>
        <taxon>Ostreoidea</taxon>
        <taxon>Ostreidae</taxon>
        <taxon>Crassostrea</taxon>
    </lineage>
</organism>
<sequence>METKGREMEDSPETERQRAVELFQNRIKEGRALNIALIGAPGCGKSSFCNSVMTAFCVEGWRERAIIGHYGGLAEQVTHHLMSFPKIEYLDFDALHNYNYPTLVDLNGFNDSSDDLVEELLRIVFFGRLPQEERLMDAVELHRSKGIDGLREHYSKNCELLKIDRIIFIASATSSLPHRLMEAVRKTARKEDRVIPIFGVLTHKDKINEEDEDFQALEKDFRESLGLPNNRFLLCTTYCEDYDKHHGKSRLDQRHPELDIPILKFMRQVCDPVFKVIKDQKKYINEKEEPDPDSSTQAEPERPAPARLGAAQGGSQRLPE</sequence>
<dbReference type="SUPFAM" id="SSF52540">
    <property type="entry name" value="P-loop containing nucleoside triphosphate hydrolases"/>
    <property type="match status" value="1"/>
</dbReference>
<keyword evidence="2" id="KW-1185">Reference proteome</keyword>
<dbReference type="CDD" id="cd00882">
    <property type="entry name" value="Ras_like_GTPase"/>
    <property type="match status" value="1"/>
</dbReference>
<proteinExistence type="predicted"/>
<gene>
    <name evidence="3" type="primary">LOC111104536</name>
</gene>
<protein>
    <submittedName>
        <fullName evidence="3">Uncharacterized protein LOC111104536</fullName>
    </submittedName>
</protein>
<evidence type="ECO:0000313" key="3">
    <source>
        <dbReference type="RefSeq" id="XP_022294251.1"/>
    </source>
</evidence>
<feature type="region of interest" description="Disordered" evidence="1">
    <location>
        <begin position="282"/>
        <end position="320"/>
    </location>
</feature>
<name>A0A8B8AT49_CRAVI</name>
<dbReference type="OrthoDB" id="6149413at2759"/>